<gene>
    <name evidence="3" type="ORF">IEE83_14780</name>
</gene>
<evidence type="ECO:0000313" key="4">
    <source>
        <dbReference type="Proteomes" id="UP000634134"/>
    </source>
</evidence>
<dbReference type="EMBL" id="JACYGY010000001">
    <property type="protein sequence ID" value="MBE9463151.1"/>
    <property type="molecule type" value="Genomic_DNA"/>
</dbReference>
<dbReference type="RefSeq" id="WP_194121301.1">
    <property type="nucleotide sequence ID" value="NZ_JACYGY010000001.1"/>
</dbReference>
<reference evidence="4" key="1">
    <citation type="submission" date="2023-07" db="EMBL/GenBank/DDBJ databases">
        <title>Dyadobacter sp. nov 'subterranea' isolated from contaminted grondwater.</title>
        <authorList>
            <person name="Szabo I."/>
            <person name="Al-Omari J."/>
            <person name="Szerdahelyi S.G."/>
            <person name="Rado J."/>
        </authorList>
    </citation>
    <scope>NUCLEOTIDE SEQUENCE [LARGE SCALE GENOMIC DNA]</scope>
    <source>
        <strain evidence="4">UP-52</strain>
    </source>
</reference>
<feature type="domain" description="HTH tetR-type" evidence="2">
    <location>
        <begin position="18"/>
        <end position="56"/>
    </location>
</feature>
<evidence type="ECO:0000259" key="2">
    <source>
        <dbReference type="Pfam" id="PF00440"/>
    </source>
</evidence>
<dbReference type="SUPFAM" id="SSF46689">
    <property type="entry name" value="Homeodomain-like"/>
    <property type="match status" value="1"/>
</dbReference>
<dbReference type="SUPFAM" id="SSF48498">
    <property type="entry name" value="Tetracyclin repressor-like, C-terminal domain"/>
    <property type="match status" value="1"/>
</dbReference>
<evidence type="ECO:0000256" key="1">
    <source>
        <dbReference type="ARBA" id="ARBA00023125"/>
    </source>
</evidence>
<comment type="caution">
    <text evidence="3">The sequence shown here is derived from an EMBL/GenBank/DDBJ whole genome shotgun (WGS) entry which is preliminary data.</text>
</comment>
<accession>A0ABR9WCE9</accession>
<keyword evidence="4" id="KW-1185">Reference proteome</keyword>
<keyword evidence="1" id="KW-0238">DNA-binding</keyword>
<dbReference type="Gene3D" id="1.10.357.10">
    <property type="entry name" value="Tetracycline Repressor, domain 2"/>
    <property type="match status" value="1"/>
</dbReference>
<dbReference type="Pfam" id="PF00440">
    <property type="entry name" value="TetR_N"/>
    <property type="match status" value="1"/>
</dbReference>
<name>A0ABR9WCE9_9BACT</name>
<dbReference type="InterPro" id="IPR001647">
    <property type="entry name" value="HTH_TetR"/>
</dbReference>
<organism evidence="3 4">
    <name type="scientific">Dyadobacter subterraneus</name>
    <dbReference type="NCBI Taxonomy" id="2773304"/>
    <lineage>
        <taxon>Bacteria</taxon>
        <taxon>Pseudomonadati</taxon>
        <taxon>Bacteroidota</taxon>
        <taxon>Cytophagia</taxon>
        <taxon>Cytophagales</taxon>
        <taxon>Spirosomataceae</taxon>
        <taxon>Dyadobacter</taxon>
    </lineage>
</organism>
<proteinExistence type="predicted"/>
<evidence type="ECO:0000313" key="3">
    <source>
        <dbReference type="EMBL" id="MBE9463151.1"/>
    </source>
</evidence>
<dbReference type="Proteomes" id="UP000634134">
    <property type="component" value="Unassembled WGS sequence"/>
</dbReference>
<sequence length="193" mass="21505">MPVTKVFPKDVDRKLSDVFTRFGYDGASMELLSQATGLKKASLYHRFPGGKKDMAAHVLKKVEIWFLENVQFVIEQENLPVEERLQIALLGISNLFEDGARNCSLRMLSACSETPYFQSSIASCFTILSESFTKIAVENGMDERMAKTKGMQAIVNIQGSLVISRAMNDNDIFKTSIAAIPQLLGFPEKKSVK</sequence>
<dbReference type="InterPro" id="IPR009057">
    <property type="entry name" value="Homeodomain-like_sf"/>
</dbReference>
<protein>
    <submittedName>
        <fullName evidence="3">TetR/AcrR family transcriptional regulator</fullName>
    </submittedName>
</protein>
<dbReference type="InterPro" id="IPR036271">
    <property type="entry name" value="Tet_transcr_reg_TetR-rel_C_sf"/>
</dbReference>